<reference evidence="10 11" key="1">
    <citation type="journal article" date="2014" name="Antonie Van Leeuwenhoek">
        <title>Hyphomonas beringensis sp. nov. and Hyphomonas chukchiensis sp. nov., isolated from surface seawater of the Bering Sea and Chukchi Sea.</title>
        <authorList>
            <person name="Li C."/>
            <person name="Lai Q."/>
            <person name="Li G."/>
            <person name="Dong C."/>
            <person name="Wang J."/>
            <person name="Liao Y."/>
            <person name="Shao Z."/>
        </authorList>
    </citation>
    <scope>NUCLEOTIDE SEQUENCE [LARGE SCALE GENOMIC DNA]</scope>
    <source>
        <strain evidence="10 11">SCH89</strain>
    </source>
</reference>
<dbReference type="SUPFAM" id="SSF103025">
    <property type="entry name" value="Folate-binding domain"/>
    <property type="match status" value="1"/>
</dbReference>
<feature type="domain" description="Aminomethyltransferase C-terminal" evidence="9">
    <location>
        <begin position="315"/>
        <end position="391"/>
    </location>
</feature>
<sequence>MGRSVTLWIDGAMADDTHDDLKRTPLYDLHEKLGAKLVPFAGYEMPVQYPMGVMDEHKWTRTHAGLFDVSHMGPCFLSLEEGIGGGDEAHAKIAALVETLVPSDITGLKQGQARLTVLLNEEGGILDDLIITRPLGDEAQGSLYIVVNGAVKEQDWAIFEKALEGKAVLTRADDRILFALQGPEAVDVMSDFFPGCEELKFMHHMPFELNGTRCIVSRCGYTGEDGFEVLVSPAAGLPLIDEMLTDERVEMIGLGARDSLRLEAGLCLYGHDMDPSRDPIEADLGWVIQRKRREGGDFPGAARILASIQDGVAEKRVGIRPLERAPAREGTAIEIDGKVVGVVTSGGFGPTVDHPVAMGYVAVAHAAPGTKIDLMVRGKARPGEVVALPFVPHNYKR</sequence>
<dbReference type="Gene3D" id="4.10.1250.10">
    <property type="entry name" value="Aminomethyltransferase fragment"/>
    <property type="match status" value="1"/>
</dbReference>
<gene>
    <name evidence="10" type="ORF">HOC_02416</name>
</gene>
<dbReference type="AlphaFoldDB" id="A0A059GCB0"/>
<evidence type="ECO:0000256" key="5">
    <source>
        <dbReference type="ARBA" id="ARBA00031395"/>
    </source>
</evidence>
<evidence type="ECO:0000256" key="2">
    <source>
        <dbReference type="ARBA" id="ARBA00012616"/>
    </source>
</evidence>
<dbReference type="Gene3D" id="3.30.1360.120">
    <property type="entry name" value="Probable tRNA modification gtpase trme, domain 1"/>
    <property type="match status" value="1"/>
</dbReference>
<dbReference type="EMBL" id="ARYL01000002">
    <property type="protein sequence ID" value="KDA04153.1"/>
    <property type="molecule type" value="Genomic_DNA"/>
</dbReference>
<evidence type="ECO:0000259" key="9">
    <source>
        <dbReference type="Pfam" id="PF08669"/>
    </source>
</evidence>
<dbReference type="NCBIfam" id="TIGR00528">
    <property type="entry name" value="gcvT"/>
    <property type="match status" value="1"/>
</dbReference>
<comment type="caution">
    <text evidence="10">The sequence shown here is derived from an EMBL/GenBank/DDBJ whole genome shotgun (WGS) entry which is preliminary data.</text>
</comment>
<keyword evidence="3" id="KW-0032">Aminotransferase</keyword>
<evidence type="ECO:0000313" key="11">
    <source>
        <dbReference type="Proteomes" id="UP000024942"/>
    </source>
</evidence>
<dbReference type="Pfam" id="PF08669">
    <property type="entry name" value="GCV_T_C"/>
    <property type="match status" value="1"/>
</dbReference>
<dbReference type="Pfam" id="PF01571">
    <property type="entry name" value="GCV_T"/>
    <property type="match status" value="1"/>
</dbReference>
<dbReference type="InterPro" id="IPR013977">
    <property type="entry name" value="GcvT_C"/>
</dbReference>
<evidence type="ECO:0000256" key="3">
    <source>
        <dbReference type="ARBA" id="ARBA00022576"/>
    </source>
</evidence>
<dbReference type="InterPro" id="IPR027266">
    <property type="entry name" value="TrmE/GcvT-like"/>
</dbReference>
<proteinExistence type="inferred from homology"/>
<dbReference type="EC" id="2.1.2.10" evidence="2"/>
<dbReference type="Gene3D" id="3.30.70.1400">
    <property type="entry name" value="Aminomethyltransferase beta-barrel domains"/>
    <property type="match status" value="1"/>
</dbReference>
<protein>
    <recommendedName>
        <fullName evidence="2">aminomethyltransferase</fullName>
        <ecNumber evidence="2">2.1.2.10</ecNumber>
    </recommendedName>
    <alternativeName>
        <fullName evidence="5">Glycine cleavage system T protein</fullName>
    </alternativeName>
</protein>
<name>A0A059GCB0_9PROT</name>
<dbReference type="NCBIfam" id="NF001567">
    <property type="entry name" value="PRK00389.1"/>
    <property type="match status" value="1"/>
</dbReference>
<dbReference type="PANTHER" id="PTHR43757">
    <property type="entry name" value="AMINOMETHYLTRANSFERASE"/>
    <property type="match status" value="1"/>
</dbReference>
<dbReference type="PATRIC" id="fig|1280953.3.peg.486"/>
<dbReference type="InterPro" id="IPR029043">
    <property type="entry name" value="GcvT/YgfZ_C"/>
</dbReference>
<comment type="catalytic activity">
    <reaction evidence="6">
        <text>N(6)-[(R)-S(8)-aminomethyldihydrolipoyl]-L-lysyl-[protein] + (6S)-5,6,7,8-tetrahydrofolate = N(6)-[(R)-dihydrolipoyl]-L-lysyl-[protein] + (6R)-5,10-methylene-5,6,7,8-tetrahydrofolate + NH4(+)</text>
        <dbReference type="Rhea" id="RHEA:16945"/>
        <dbReference type="Rhea" id="RHEA-COMP:10475"/>
        <dbReference type="Rhea" id="RHEA-COMP:10492"/>
        <dbReference type="ChEBI" id="CHEBI:15636"/>
        <dbReference type="ChEBI" id="CHEBI:28938"/>
        <dbReference type="ChEBI" id="CHEBI:57453"/>
        <dbReference type="ChEBI" id="CHEBI:83100"/>
        <dbReference type="ChEBI" id="CHEBI:83143"/>
        <dbReference type="EC" id="2.1.2.10"/>
    </reaction>
</comment>
<dbReference type="PANTHER" id="PTHR43757:SF2">
    <property type="entry name" value="AMINOMETHYLTRANSFERASE, MITOCHONDRIAL"/>
    <property type="match status" value="1"/>
</dbReference>
<dbReference type="InterPro" id="IPR006223">
    <property type="entry name" value="GcvT"/>
</dbReference>
<comment type="similarity">
    <text evidence="1">Belongs to the GcvT family.</text>
</comment>
<evidence type="ECO:0000259" key="8">
    <source>
        <dbReference type="Pfam" id="PF01571"/>
    </source>
</evidence>
<keyword evidence="11" id="KW-1185">Reference proteome</keyword>
<dbReference type="Proteomes" id="UP000024942">
    <property type="component" value="Unassembled WGS sequence"/>
</dbReference>
<feature type="domain" description="GCVT N-terminal" evidence="8">
    <location>
        <begin position="26"/>
        <end position="291"/>
    </location>
</feature>
<dbReference type="GO" id="GO:0008483">
    <property type="term" value="F:transaminase activity"/>
    <property type="evidence" value="ECO:0007669"/>
    <property type="project" value="UniProtKB-KW"/>
</dbReference>
<accession>A0A059GCB0</accession>
<dbReference type="InterPro" id="IPR006222">
    <property type="entry name" value="GCVT_N"/>
</dbReference>
<evidence type="ECO:0000313" key="10">
    <source>
        <dbReference type="EMBL" id="KDA04153.1"/>
    </source>
</evidence>
<keyword evidence="4" id="KW-0808">Transferase</keyword>
<dbReference type="GO" id="GO:0006546">
    <property type="term" value="P:glycine catabolic process"/>
    <property type="evidence" value="ECO:0007669"/>
    <property type="project" value="InterPro"/>
</dbReference>
<evidence type="ECO:0000256" key="1">
    <source>
        <dbReference type="ARBA" id="ARBA00008609"/>
    </source>
</evidence>
<dbReference type="eggNOG" id="COG0404">
    <property type="taxonomic scope" value="Bacteria"/>
</dbReference>
<dbReference type="Gene3D" id="2.40.30.110">
    <property type="entry name" value="Aminomethyltransferase beta-barrel domains"/>
    <property type="match status" value="1"/>
</dbReference>
<evidence type="ECO:0000256" key="6">
    <source>
        <dbReference type="ARBA" id="ARBA00047665"/>
    </source>
</evidence>
<dbReference type="PIRSF" id="PIRSF006487">
    <property type="entry name" value="GcvT"/>
    <property type="match status" value="1"/>
</dbReference>
<dbReference type="SUPFAM" id="SSF101790">
    <property type="entry name" value="Aminomethyltransferase beta-barrel domain"/>
    <property type="match status" value="1"/>
</dbReference>
<dbReference type="NCBIfam" id="NF010093">
    <property type="entry name" value="PRK13579.1"/>
    <property type="match status" value="1"/>
</dbReference>
<dbReference type="InterPro" id="IPR028896">
    <property type="entry name" value="GcvT/YgfZ/DmdA"/>
</dbReference>
<feature type="binding site" evidence="7">
    <location>
        <position position="228"/>
    </location>
    <ligand>
        <name>substrate</name>
    </ligand>
</feature>
<evidence type="ECO:0000256" key="4">
    <source>
        <dbReference type="ARBA" id="ARBA00022679"/>
    </source>
</evidence>
<dbReference type="GO" id="GO:0004047">
    <property type="term" value="F:aminomethyltransferase activity"/>
    <property type="evidence" value="ECO:0007669"/>
    <property type="project" value="UniProtKB-EC"/>
</dbReference>
<organism evidence="10 11">
    <name type="scientific">Hyphomonas oceanitis SCH89</name>
    <dbReference type="NCBI Taxonomy" id="1280953"/>
    <lineage>
        <taxon>Bacteria</taxon>
        <taxon>Pseudomonadati</taxon>
        <taxon>Pseudomonadota</taxon>
        <taxon>Alphaproteobacteria</taxon>
        <taxon>Hyphomonadales</taxon>
        <taxon>Hyphomonadaceae</taxon>
        <taxon>Hyphomonas</taxon>
    </lineage>
</organism>
<evidence type="ECO:0000256" key="7">
    <source>
        <dbReference type="PIRSR" id="PIRSR006487-1"/>
    </source>
</evidence>
<dbReference type="STRING" id="1280953.HOC_02416"/>
<dbReference type="GO" id="GO:0005960">
    <property type="term" value="C:glycine cleavage complex"/>
    <property type="evidence" value="ECO:0007669"/>
    <property type="project" value="InterPro"/>
</dbReference>